<keyword evidence="5" id="KW-0997">Cell inner membrane</keyword>
<dbReference type="GO" id="GO:0005886">
    <property type="term" value="C:plasma membrane"/>
    <property type="evidence" value="ECO:0007669"/>
    <property type="project" value="UniProtKB-SubCell"/>
</dbReference>
<evidence type="ECO:0000256" key="1">
    <source>
        <dbReference type="ARBA" id="ARBA00004429"/>
    </source>
</evidence>
<evidence type="ECO:0000256" key="6">
    <source>
        <dbReference type="ARBA" id="ARBA00022692"/>
    </source>
</evidence>
<organism evidence="12 13">
    <name type="scientific">Propionibacterium cyclohexanicum</name>
    <dbReference type="NCBI Taxonomy" id="64702"/>
    <lineage>
        <taxon>Bacteria</taxon>
        <taxon>Bacillati</taxon>
        <taxon>Actinomycetota</taxon>
        <taxon>Actinomycetes</taxon>
        <taxon>Propionibacteriales</taxon>
        <taxon>Propionibacteriaceae</taxon>
        <taxon>Propionibacterium</taxon>
    </lineage>
</organism>
<dbReference type="InterPro" id="IPR004841">
    <property type="entry name" value="AA-permease/SLC12A_dom"/>
</dbReference>
<keyword evidence="13" id="KW-1185">Reference proteome</keyword>
<dbReference type="PANTHER" id="PTHR43495:SF4">
    <property type="entry name" value="AROMATIC AMINO ACID TRANSPORT PROTEIN AROP"/>
    <property type="match status" value="1"/>
</dbReference>
<dbReference type="Gene3D" id="1.20.1740.10">
    <property type="entry name" value="Amino acid/polyamine transporter I"/>
    <property type="match status" value="1"/>
</dbReference>
<dbReference type="STRING" id="64702.SAMN05443377_10727"/>
<dbReference type="InterPro" id="IPR004840">
    <property type="entry name" value="Amino_acid_permease_CS"/>
</dbReference>
<accession>A0A1H9RFE0</accession>
<feature type="transmembrane region" description="Helical" evidence="10">
    <location>
        <begin position="247"/>
        <end position="266"/>
    </location>
</feature>
<dbReference type="EMBL" id="FOGZ01000007">
    <property type="protein sequence ID" value="SER71438.1"/>
    <property type="molecule type" value="Genomic_DNA"/>
</dbReference>
<feature type="transmembrane region" description="Helical" evidence="10">
    <location>
        <begin position="102"/>
        <end position="124"/>
    </location>
</feature>
<feature type="transmembrane region" description="Helical" evidence="10">
    <location>
        <begin position="366"/>
        <end position="386"/>
    </location>
</feature>
<feature type="domain" description="Amino acid permease/ SLC12A" evidence="11">
    <location>
        <begin position="22"/>
        <end position="451"/>
    </location>
</feature>
<keyword evidence="8 10" id="KW-1133">Transmembrane helix</keyword>
<dbReference type="AlphaFoldDB" id="A0A1H9RFE0"/>
<feature type="transmembrane region" description="Helical" evidence="10">
    <location>
        <begin position="201"/>
        <end position="226"/>
    </location>
</feature>
<sequence length="464" mass="50330">MTTSPPVPHRTQLRRGLKNRNIQMIALGGALGTGLFYGSSDAISVAGPSVLLAYLVSGAVIFLVVRALGEMSVHEPVAGAFSHYAYTYWSPRAGFVSGWNYWFNYIAVSMAELSVVGIYIDYWLPGVPRWATAGFFLVVMTGVNLLGVRAFGEFEFWFAVIKVVAVIGMIILGLVVVVFGITRNPNLPRPSFAHLVSDGGFFPLGARGLLLAVPVVVFAFGGVELIGITAGEAKNPRRTIPRAVNRVIWRILIFYVGALGVIMAVVPWRQITGQMSPFVQIFGTVGVPGAADVLNFVVITAALSVYNSGLYSNGRMLYSLAEQGNAPRWLSRLSRHDIPVAGVLSSSGVTAVAVAVILIWPDFAFTYLMSVAVIAGIINWSMIMITQWKFRNSLTADEAAGLRFRLPGGRCSTVFVLLFFAFVIVLMAQSPGYRPAVIAGPLWVGALALAYQLKRRHQERRAIP</sequence>
<proteinExistence type="inferred from homology"/>
<evidence type="ECO:0000256" key="10">
    <source>
        <dbReference type="SAM" id="Phobius"/>
    </source>
</evidence>
<dbReference type="GO" id="GO:0006865">
    <property type="term" value="P:amino acid transport"/>
    <property type="evidence" value="ECO:0007669"/>
    <property type="project" value="UniProtKB-KW"/>
</dbReference>
<comment type="subcellular location">
    <subcellularLocation>
        <location evidence="1">Cell inner membrane</location>
        <topology evidence="1">Multi-pass membrane protein</topology>
    </subcellularLocation>
</comment>
<dbReference type="Pfam" id="PF00324">
    <property type="entry name" value="AA_permease"/>
    <property type="match status" value="1"/>
</dbReference>
<evidence type="ECO:0000256" key="2">
    <source>
        <dbReference type="ARBA" id="ARBA00008583"/>
    </source>
</evidence>
<protein>
    <submittedName>
        <fullName evidence="12">L-asparagine transporter</fullName>
    </submittedName>
</protein>
<evidence type="ECO:0000256" key="3">
    <source>
        <dbReference type="ARBA" id="ARBA00022448"/>
    </source>
</evidence>
<gene>
    <name evidence="12" type="ORF">SAMN05443377_10727</name>
</gene>
<keyword evidence="7" id="KW-0029">Amino-acid transport</keyword>
<evidence type="ECO:0000256" key="4">
    <source>
        <dbReference type="ARBA" id="ARBA00022475"/>
    </source>
</evidence>
<feature type="transmembrane region" description="Helical" evidence="10">
    <location>
        <begin position="21"/>
        <end position="39"/>
    </location>
</feature>
<feature type="transmembrane region" description="Helical" evidence="10">
    <location>
        <begin position="160"/>
        <end position="181"/>
    </location>
</feature>
<name>A0A1H9RFE0_9ACTN</name>
<feature type="transmembrane region" description="Helical" evidence="10">
    <location>
        <begin position="278"/>
        <end position="306"/>
    </location>
</feature>
<evidence type="ECO:0000313" key="13">
    <source>
        <dbReference type="Proteomes" id="UP000198815"/>
    </source>
</evidence>
<feature type="transmembrane region" description="Helical" evidence="10">
    <location>
        <begin position="130"/>
        <end position="148"/>
    </location>
</feature>
<keyword evidence="6 10" id="KW-0812">Transmembrane</keyword>
<evidence type="ECO:0000256" key="5">
    <source>
        <dbReference type="ARBA" id="ARBA00022519"/>
    </source>
</evidence>
<evidence type="ECO:0000256" key="7">
    <source>
        <dbReference type="ARBA" id="ARBA00022970"/>
    </source>
</evidence>
<feature type="transmembrane region" description="Helical" evidence="10">
    <location>
        <begin position="407"/>
        <end position="427"/>
    </location>
</feature>
<feature type="transmembrane region" description="Helical" evidence="10">
    <location>
        <begin position="433"/>
        <end position="451"/>
    </location>
</feature>
<evidence type="ECO:0000313" key="12">
    <source>
        <dbReference type="EMBL" id="SER71438.1"/>
    </source>
</evidence>
<dbReference type="PANTHER" id="PTHR43495">
    <property type="entry name" value="GABA PERMEASE"/>
    <property type="match status" value="1"/>
</dbReference>
<evidence type="ECO:0000259" key="11">
    <source>
        <dbReference type="Pfam" id="PF00324"/>
    </source>
</evidence>
<keyword evidence="9 10" id="KW-0472">Membrane</keyword>
<dbReference type="PIRSF" id="PIRSF006060">
    <property type="entry name" value="AA_transporter"/>
    <property type="match status" value="1"/>
</dbReference>
<keyword evidence="4" id="KW-1003">Cell membrane</keyword>
<evidence type="ECO:0000256" key="9">
    <source>
        <dbReference type="ARBA" id="ARBA00023136"/>
    </source>
</evidence>
<dbReference type="GO" id="GO:0055085">
    <property type="term" value="P:transmembrane transport"/>
    <property type="evidence" value="ECO:0007669"/>
    <property type="project" value="InterPro"/>
</dbReference>
<reference evidence="12 13" key="1">
    <citation type="submission" date="2016-10" db="EMBL/GenBank/DDBJ databases">
        <authorList>
            <person name="de Groot N.N."/>
        </authorList>
    </citation>
    <scope>NUCLEOTIDE SEQUENCE [LARGE SCALE GENOMIC DNA]</scope>
    <source>
        <strain evidence="12 13">DSM 16859</strain>
    </source>
</reference>
<dbReference type="FunFam" id="1.20.1740.10:FF:000001">
    <property type="entry name" value="Amino acid permease"/>
    <property type="match status" value="1"/>
</dbReference>
<dbReference type="Proteomes" id="UP000198815">
    <property type="component" value="Unassembled WGS sequence"/>
</dbReference>
<keyword evidence="3" id="KW-0813">Transport</keyword>
<dbReference type="RefSeq" id="WP_245725731.1">
    <property type="nucleotide sequence ID" value="NZ_FOGZ01000007.1"/>
</dbReference>
<feature type="transmembrane region" description="Helical" evidence="10">
    <location>
        <begin position="338"/>
        <end position="360"/>
    </location>
</feature>
<feature type="transmembrane region" description="Helical" evidence="10">
    <location>
        <begin position="45"/>
        <end position="65"/>
    </location>
</feature>
<comment type="similarity">
    <text evidence="2">Belongs to the amino acid-polyamine-organocation (APC) superfamily. Amino acid transporter (AAT) (TC 2.A.3.1) family.</text>
</comment>
<dbReference type="PROSITE" id="PS00218">
    <property type="entry name" value="AMINO_ACID_PERMEASE_1"/>
    <property type="match status" value="1"/>
</dbReference>
<evidence type="ECO:0000256" key="8">
    <source>
        <dbReference type="ARBA" id="ARBA00022989"/>
    </source>
</evidence>